<dbReference type="Proteomes" id="UP000295382">
    <property type="component" value="Unassembled WGS sequence"/>
</dbReference>
<evidence type="ECO:0000313" key="2">
    <source>
        <dbReference type="EMBL" id="TCS32561.1"/>
    </source>
</evidence>
<evidence type="ECO:0008006" key="4">
    <source>
        <dbReference type="Google" id="ProtNLM"/>
    </source>
</evidence>
<keyword evidence="1" id="KW-0732">Signal</keyword>
<protein>
    <recommendedName>
        <fullName evidence="4">ABC transporter substrate-binding protein</fullName>
    </recommendedName>
</protein>
<gene>
    <name evidence="2" type="ORF">EDC30_1221</name>
</gene>
<feature type="chain" id="PRO_5020536607" description="ABC transporter substrate-binding protein" evidence="1">
    <location>
        <begin position="25"/>
        <end position="32"/>
    </location>
</feature>
<accession>A0A4R3HRY0</accession>
<organism evidence="2 3">
    <name type="scientific">Paucimonas lemoignei</name>
    <name type="common">Pseudomonas lemoignei</name>
    <dbReference type="NCBI Taxonomy" id="29443"/>
    <lineage>
        <taxon>Bacteria</taxon>
        <taxon>Pseudomonadati</taxon>
        <taxon>Pseudomonadota</taxon>
        <taxon>Betaproteobacteria</taxon>
        <taxon>Burkholderiales</taxon>
        <taxon>Burkholderiaceae</taxon>
        <taxon>Paucimonas</taxon>
    </lineage>
</organism>
<feature type="non-terminal residue" evidence="2">
    <location>
        <position position="32"/>
    </location>
</feature>
<feature type="signal peptide" evidence="1">
    <location>
        <begin position="1"/>
        <end position="24"/>
    </location>
</feature>
<keyword evidence="3" id="KW-1185">Reference proteome</keyword>
<proteinExistence type="predicted"/>
<name>A0A4R3HRY0_PAULE</name>
<sequence length="32" mass="3407">MMRRHVLTALAVMCAATAATAVQAKDIKIAHI</sequence>
<dbReference type="EMBL" id="SLZQ01000022">
    <property type="protein sequence ID" value="TCS32561.1"/>
    <property type="molecule type" value="Genomic_DNA"/>
</dbReference>
<evidence type="ECO:0000313" key="3">
    <source>
        <dbReference type="Proteomes" id="UP000295382"/>
    </source>
</evidence>
<evidence type="ECO:0000256" key="1">
    <source>
        <dbReference type="SAM" id="SignalP"/>
    </source>
</evidence>
<comment type="caution">
    <text evidence="2">The sequence shown here is derived from an EMBL/GenBank/DDBJ whole genome shotgun (WGS) entry which is preliminary data.</text>
</comment>
<reference evidence="2 3" key="1">
    <citation type="submission" date="2019-03" db="EMBL/GenBank/DDBJ databases">
        <title>Genomic Encyclopedia of Type Strains, Phase IV (KMG-IV): sequencing the most valuable type-strain genomes for metagenomic binning, comparative biology and taxonomic classification.</title>
        <authorList>
            <person name="Goeker M."/>
        </authorList>
    </citation>
    <scope>NUCLEOTIDE SEQUENCE [LARGE SCALE GENOMIC DNA]</scope>
    <source>
        <strain evidence="2 3">DSM 7445</strain>
    </source>
</reference>
<dbReference type="AlphaFoldDB" id="A0A4R3HRY0"/>